<dbReference type="Proteomes" id="UP000076503">
    <property type="component" value="Unassembled WGS sequence"/>
</dbReference>
<evidence type="ECO:0000256" key="2">
    <source>
        <dbReference type="ARBA" id="ARBA00006432"/>
    </source>
</evidence>
<dbReference type="GO" id="GO:0031177">
    <property type="term" value="F:phosphopantetheine binding"/>
    <property type="evidence" value="ECO:0007669"/>
    <property type="project" value="TreeGrafter"/>
</dbReference>
<reference evidence="6 7" key="1">
    <citation type="submission" date="2013-07" db="EMBL/GenBank/DDBJ databases">
        <title>Comparative Genomic and Metabolomic Analysis of Twelve Strains of Pseudoalteromonas luteoviolacea.</title>
        <authorList>
            <person name="Vynne N.G."/>
            <person name="Mansson M."/>
            <person name="Gram L."/>
        </authorList>
    </citation>
    <scope>NUCLEOTIDE SEQUENCE [LARGE SCALE GENOMIC DNA]</scope>
    <source>
        <strain evidence="6 7">H33</strain>
    </source>
</reference>
<dbReference type="GO" id="GO:0003824">
    <property type="term" value="F:catalytic activity"/>
    <property type="evidence" value="ECO:0007669"/>
    <property type="project" value="InterPro"/>
</dbReference>
<dbReference type="EMBL" id="AUXZ01000009">
    <property type="protein sequence ID" value="KZN55641.1"/>
    <property type="molecule type" value="Genomic_DNA"/>
</dbReference>
<dbReference type="InterPro" id="IPR045851">
    <property type="entry name" value="AMP-bd_C_sf"/>
</dbReference>
<dbReference type="InterPro" id="IPR010071">
    <property type="entry name" value="AA_adenyl_dom"/>
</dbReference>
<keyword evidence="4" id="KW-0597">Phosphoprotein</keyword>
<dbReference type="GO" id="GO:0044550">
    <property type="term" value="P:secondary metabolite biosynthetic process"/>
    <property type="evidence" value="ECO:0007669"/>
    <property type="project" value="UniProtKB-ARBA"/>
</dbReference>
<dbReference type="InterPro" id="IPR000873">
    <property type="entry name" value="AMP-dep_synth/lig_dom"/>
</dbReference>
<dbReference type="InterPro" id="IPR001242">
    <property type="entry name" value="Condensation_dom"/>
</dbReference>
<dbReference type="Gene3D" id="3.40.50.1820">
    <property type="entry name" value="alpha/beta hydrolase"/>
    <property type="match status" value="1"/>
</dbReference>
<dbReference type="PANTHER" id="PTHR45527:SF1">
    <property type="entry name" value="FATTY ACID SYNTHASE"/>
    <property type="match status" value="1"/>
</dbReference>
<comment type="similarity">
    <text evidence="2">Belongs to the ATP-dependent AMP-binding enzyme family.</text>
</comment>
<dbReference type="Pfam" id="PF00668">
    <property type="entry name" value="Condensation"/>
    <property type="match status" value="1"/>
</dbReference>
<proteinExistence type="inferred from homology"/>
<name>A0A167GKH0_9GAMM</name>
<feature type="domain" description="Carrier" evidence="5">
    <location>
        <begin position="220"/>
        <end position="295"/>
    </location>
</feature>
<dbReference type="FunFam" id="3.40.50.12780:FF:000012">
    <property type="entry name" value="Non-ribosomal peptide synthetase"/>
    <property type="match status" value="1"/>
</dbReference>
<dbReference type="InterPro" id="IPR023213">
    <property type="entry name" value="CAT-like_dom_sf"/>
</dbReference>
<dbReference type="Gene3D" id="3.40.50.12780">
    <property type="entry name" value="N-terminal domain of ligase-like"/>
    <property type="match status" value="1"/>
</dbReference>
<evidence type="ECO:0000256" key="3">
    <source>
        <dbReference type="ARBA" id="ARBA00022450"/>
    </source>
</evidence>
<feature type="non-terminal residue" evidence="6">
    <location>
        <position position="1"/>
    </location>
</feature>
<dbReference type="SUPFAM" id="SSF52777">
    <property type="entry name" value="CoA-dependent acyltransferases"/>
    <property type="match status" value="2"/>
</dbReference>
<dbReference type="Pfam" id="PF00550">
    <property type="entry name" value="PP-binding"/>
    <property type="match status" value="1"/>
</dbReference>
<dbReference type="SUPFAM" id="SSF56801">
    <property type="entry name" value="Acetyl-CoA synthetase-like"/>
    <property type="match status" value="2"/>
</dbReference>
<dbReference type="GO" id="GO:0005737">
    <property type="term" value="C:cytoplasm"/>
    <property type="evidence" value="ECO:0007669"/>
    <property type="project" value="TreeGrafter"/>
</dbReference>
<dbReference type="InterPro" id="IPR042099">
    <property type="entry name" value="ANL_N_sf"/>
</dbReference>
<gene>
    <name evidence="6" type="ORF">N476_26320</name>
</gene>
<dbReference type="Gene3D" id="3.30.559.30">
    <property type="entry name" value="Nonribosomal peptide synthetase, condensation domain"/>
    <property type="match status" value="1"/>
</dbReference>
<dbReference type="Pfam" id="PF13193">
    <property type="entry name" value="AMP-binding_C"/>
    <property type="match status" value="2"/>
</dbReference>
<dbReference type="FunFam" id="3.30.300.30:FF:000010">
    <property type="entry name" value="Enterobactin synthetase component F"/>
    <property type="match status" value="2"/>
</dbReference>
<keyword evidence="3" id="KW-0596">Phosphopantetheine</keyword>
<dbReference type="PANTHER" id="PTHR45527">
    <property type="entry name" value="NONRIBOSOMAL PEPTIDE SYNTHETASE"/>
    <property type="match status" value="1"/>
</dbReference>
<comment type="caution">
    <text evidence="6">The sequence shown here is derived from an EMBL/GenBank/DDBJ whole genome shotgun (WGS) entry which is preliminary data.</text>
</comment>
<dbReference type="PROSITE" id="PS00012">
    <property type="entry name" value="PHOSPHOPANTETHEINE"/>
    <property type="match status" value="1"/>
</dbReference>
<dbReference type="InterPro" id="IPR009081">
    <property type="entry name" value="PP-bd_ACP"/>
</dbReference>
<dbReference type="FunFam" id="3.40.50.980:FF:000001">
    <property type="entry name" value="Non-ribosomal peptide synthetase"/>
    <property type="match status" value="1"/>
</dbReference>
<dbReference type="PROSITE" id="PS00455">
    <property type="entry name" value="AMP_BINDING"/>
    <property type="match status" value="1"/>
</dbReference>
<organism evidence="6 7">
    <name type="scientific">Pseudoalteromonas luteoviolacea H33</name>
    <dbReference type="NCBI Taxonomy" id="1365251"/>
    <lineage>
        <taxon>Bacteria</taxon>
        <taxon>Pseudomonadati</taxon>
        <taxon>Pseudomonadota</taxon>
        <taxon>Gammaproteobacteria</taxon>
        <taxon>Alteromonadales</taxon>
        <taxon>Pseudoalteromonadaceae</taxon>
        <taxon>Pseudoalteromonas</taxon>
    </lineage>
</organism>
<dbReference type="InterPro" id="IPR029058">
    <property type="entry name" value="AB_hydrolase_fold"/>
</dbReference>
<evidence type="ECO:0000259" key="5">
    <source>
        <dbReference type="PROSITE" id="PS50075"/>
    </source>
</evidence>
<dbReference type="SUPFAM" id="SSF47336">
    <property type="entry name" value="ACP-like"/>
    <property type="match status" value="1"/>
</dbReference>
<sequence>TETTVHVTYRRIREADLTQGRGASLIGKPLADLDILLLNEKQMLVPDGIGGEMYVSGHGVSRGYLNREGLSAERFVHVPGQGTKCFYRTGDLARRLEGGELEYLGRIDHQVKVRGFRIELGEIEHALADHSDVQEALVLAQEKGENNNQLVAYLVAGDSEREAGTLIEEIKEHIREVLPEYMVPSAYMVLEALPLTANGKVDVKALPEPDMALSRAEYIAPESETEQALCAIWQQVLEVERVGITDNFFQLGGHSLLATKLVVRINHELSANVQVKDIFALSTVRELSRSLAIGQPSTVQQQLELGLQEIDTLRHDIENHAILKQQLPDDYEALFPLSAIQQSMVYFAQAQPEVPIYHDQFPLVLEWMDFDLALFNQAFEYMCQAHSILRTSFDVSGFDEPVQCVHMSSPLNIGIEDLSDVAPDIQKQQIEDYCRQDLNKKFTFQVNELLWRVKLFSLSSGRVCIILTVQHAILDGWSLNLMVSELLANYARLKDGHRDLLPAPESTYRDYVAINLHRSGSDETQAFWKDYLQNYNRMKLPFNYAGKPISSSKMMTAVKGEVDASLLRKLQQLTQSKGYTVKEICLAAHVYLLSLITGDSEILTGVVTHNRPEIKDTDRVLGCFLNTIPLRLNAQTSINKHVLITQVRDFLRRVKEHEIFLADIARLAGENDANGNPLFDVIFNFTDFPELVAATDSNMLINSDKELFTINGSEMTNTWFDLEVHKNGQHGMALQIKYSEEYFDAKEVELALNLYLQILELMASSETQLCSTALVHSVGTKNTEFNDTDKAYACTKTMHALFEEQVVKAPDAIALRHNGQCYSYHELNAKANRISWMLISQGIQSGDHVGLVMSRSFDMIATLLAILKAGAVYVPMEPDYPEARIQTIEESAQLKLVLFDRPTQAANAHHLYLQAENYATFSIENPGLKKDAGELAYIIYTSGSTGKPKGVRIAHHQAVNLISWVNTEFAVTSSDVMLFITSVTFDLSVYDIFGTLAAGGRIVIVEQSQLHNFEVLYDLILTEKVTFWDSVPSTLNHLINDLDERQVELLGHHLRLIFLSGDWIPTMLPSAAKYRFPNAEFISLGGATEGTVWSNFYRVSGKVEHLSSIPYGVPIDNNRFYILDAQQQPVVEGVVGELYIGGVGVAYGYQNDPVKTEQAFFDDPFIETNINGERGRMYKTGDLGRLLPDGNMELHGRTDHQIKLRGYRIELNEIESVLNLHTDIKAALVNVVELALNGKKNQYLVGYIVPKNNSSVEAEVLMSYLSEYLPEYMVPKVFVDLDELPLSANGKVDRRALPAPDLGSFDEGYIAPETETEKRLCDLWQETLQVERVGIKDNFFLLGGHSLLAT</sequence>
<feature type="domain" description="Carrier" evidence="5">
    <location>
        <begin position="1311"/>
        <end position="1350"/>
    </location>
</feature>
<dbReference type="Gene3D" id="3.40.50.980">
    <property type="match status" value="2"/>
</dbReference>
<dbReference type="PROSITE" id="PS50075">
    <property type="entry name" value="CARRIER"/>
    <property type="match status" value="2"/>
</dbReference>
<comment type="cofactor">
    <cofactor evidence="1">
        <name>pantetheine 4'-phosphate</name>
        <dbReference type="ChEBI" id="CHEBI:47942"/>
    </cofactor>
</comment>
<dbReference type="InterPro" id="IPR006162">
    <property type="entry name" value="Ppantetheine_attach_site"/>
</dbReference>
<dbReference type="Gene3D" id="1.10.1200.10">
    <property type="entry name" value="ACP-like"/>
    <property type="match status" value="1"/>
</dbReference>
<dbReference type="Gene3D" id="2.30.38.10">
    <property type="entry name" value="Luciferase, Domain 3"/>
    <property type="match status" value="1"/>
</dbReference>
<protein>
    <recommendedName>
        <fullName evidence="5">Carrier domain-containing protein</fullName>
    </recommendedName>
</protein>
<dbReference type="Gene3D" id="3.30.300.30">
    <property type="match status" value="2"/>
</dbReference>
<evidence type="ECO:0000256" key="1">
    <source>
        <dbReference type="ARBA" id="ARBA00001957"/>
    </source>
</evidence>
<dbReference type="NCBIfam" id="TIGR01733">
    <property type="entry name" value="AA-adenyl-dom"/>
    <property type="match status" value="1"/>
</dbReference>
<dbReference type="Pfam" id="PF00501">
    <property type="entry name" value="AMP-binding"/>
    <property type="match status" value="2"/>
</dbReference>
<dbReference type="FunFam" id="1.10.1200.10:FF:000005">
    <property type="entry name" value="Nonribosomal peptide synthetase 1"/>
    <property type="match status" value="1"/>
</dbReference>
<evidence type="ECO:0000256" key="4">
    <source>
        <dbReference type="ARBA" id="ARBA00022553"/>
    </source>
</evidence>
<evidence type="ECO:0000313" key="6">
    <source>
        <dbReference type="EMBL" id="KZN55641.1"/>
    </source>
</evidence>
<dbReference type="CDD" id="cd05930">
    <property type="entry name" value="A_NRPS"/>
    <property type="match status" value="1"/>
</dbReference>
<evidence type="ECO:0000313" key="7">
    <source>
        <dbReference type="Proteomes" id="UP000076503"/>
    </source>
</evidence>
<feature type="non-terminal residue" evidence="6">
    <location>
        <position position="1350"/>
    </location>
</feature>
<dbReference type="OrthoDB" id="9757559at2"/>
<dbReference type="GO" id="GO:0043041">
    <property type="term" value="P:amino acid activation for nonribosomal peptide biosynthetic process"/>
    <property type="evidence" value="ECO:0007669"/>
    <property type="project" value="TreeGrafter"/>
</dbReference>
<dbReference type="InterPro" id="IPR036736">
    <property type="entry name" value="ACP-like_sf"/>
</dbReference>
<dbReference type="InterPro" id="IPR025110">
    <property type="entry name" value="AMP-bd_C"/>
</dbReference>
<dbReference type="InterPro" id="IPR020845">
    <property type="entry name" value="AMP-binding_CS"/>
</dbReference>
<accession>A0A167GKH0</accession>
<dbReference type="Gene3D" id="3.30.559.10">
    <property type="entry name" value="Chloramphenicol acetyltransferase-like domain"/>
    <property type="match status" value="1"/>
</dbReference>